<dbReference type="VEuPathDB" id="ToxoDB:LOC34623944"/>
<dbReference type="EMBL" id="JROU02000265">
    <property type="protein sequence ID" value="OEH79822.1"/>
    <property type="molecule type" value="Genomic_DNA"/>
</dbReference>
<protein>
    <submittedName>
        <fullName evidence="3">Uncharacterized protein</fullName>
    </submittedName>
</protein>
<evidence type="ECO:0000256" key="1">
    <source>
        <dbReference type="SAM" id="MobiDB-lite"/>
    </source>
</evidence>
<comment type="caution">
    <text evidence="3">The sequence shown here is derived from an EMBL/GenBank/DDBJ whole genome shotgun (WGS) entry which is preliminary data.</text>
</comment>
<dbReference type="AlphaFoldDB" id="A0A1D3D8P8"/>
<keyword evidence="2" id="KW-0732">Signal</keyword>
<feature type="region of interest" description="Disordered" evidence="1">
    <location>
        <begin position="328"/>
        <end position="355"/>
    </location>
</feature>
<keyword evidence="4" id="KW-1185">Reference proteome</keyword>
<dbReference type="VEuPathDB" id="ToxoDB:cyc_08139"/>
<dbReference type="InParanoid" id="A0A1D3D8P8"/>
<evidence type="ECO:0000313" key="4">
    <source>
        <dbReference type="Proteomes" id="UP000095192"/>
    </source>
</evidence>
<proteinExistence type="predicted"/>
<gene>
    <name evidence="3" type="ORF">cyc_08139</name>
</gene>
<dbReference type="Proteomes" id="UP000095192">
    <property type="component" value="Unassembled WGS sequence"/>
</dbReference>
<reference evidence="3 4" key="1">
    <citation type="journal article" date="2016" name="BMC Genomics">
        <title>Comparative genomics reveals Cyclospora cayetanensis possesses coccidia-like metabolism and invasion components but unique surface antigens.</title>
        <authorList>
            <person name="Liu S."/>
            <person name="Wang L."/>
            <person name="Zheng H."/>
            <person name="Xu Z."/>
            <person name="Roellig D.M."/>
            <person name="Li N."/>
            <person name="Frace M.A."/>
            <person name="Tang K."/>
            <person name="Arrowood M.J."/>
            <person name="Moss D.M."/>
            <person name="Zhang L."/>
            <person name="Feng Y."/>
            <person name="Xiao L."/>
        </authorList>
    </citation>
    <scope>NUCLEOTIDE SEQUENCE [LARGE SCALE GENOMIC DNA]</scope>
    <source>
        <strain evidence="3 4">CHN_HEN01</strain>
    </source>
</reference>
<name>A0A1D3D8P8_9EIME</name>
<organism evidence="3 4">
    <name type="scientific">Cyclospora cayetanensis</name>
    <dbReference type="NCBI Taxonomy" id="88456"/>
    <lineage>
        <taxon>Eukaryota</taxon>
        <taxon>Sar</taxon>
        <taxon>Alveolata</taxon>
        <taxon>Apicomplexa</taxon>
        <taxon>Conoidasida</taxon>
        <taxon>Coccidia</taxon>
        <taxon>Eucoccidiorida</taxon>
        <taxon>Eimeriorina</taxon>
        <taxon>Eimeriidae</taxon>
        <taxon>Cyclospora</taxon>
    </lineage>
</organism>
<sequence>MAELIIALIVTLGAGALVAGEKSENAPPPSMETLSSSGMCQRISSCTFLDGSWASEVRERSVASGVALSTLSANMGLKKRLNADTSGLPVLPTPAANPSLLPEPYKVEFSALVSYILLKALVAAFEAPKESQQSSVDTLSVSPLPEELVQRDEARQPESEGPQFGHAKNFDLRALIPAGYFHQNDPTCYSESVFCEQEGAIFGFPGHNSPQALCDTSLSDSALLFGGVLGCEASLDSLTTALKKHVFNLISAQKKAATAHKGLLMRSTKAWFSLVRSRLTADFGSLCFMHPITRRGTQLSGTLQLQRIHGNAKLSQLIECKQIDQGSSSTKPTFPLEAASVGPTVPTDRGHEQASEQEAQNIFGLCRMPDLPVDDIHIMQAVDRIHRRLNDPSLPMLRYVPPTLPQESEETIMEIVASTANSALSGSPDLASYDDCANHISQKLNELENLHSLELWHMAESSKPINSELLLRSMVKFAHFALRDIAPVKAIEYRGSLLKLANKWSRTTELIREFNQAILTCSTAMLPPIYFPQYRSRALDMVRNPLNDLLSQLRTILALAIPPIHRLLIGGAFVFSWTLNDRRLPEEAGQKDVSDFVTGISQQMVGTSEKILGIALDPQVKWVLVRTLLVVPFWLFSFGSHCGPPDKRAAFNLGYGLCPYHMLPYFVEEALAQVVGSPGIGEQDRRSISLWLKGLELRTLPEKAGKHANVFLHQQIQDLVLQWPHSFQMEKGKVFKVFPPQTALVSVTLEPLAASKAAGR</sequence>
<evidence type="ECO:0000313" key="3">
    <source>
        <dbReference type="EMBL" id="OEH79822.1"/>
    </source>
</evidence>
<evidence type="ECO:0000256" key="2">
    <source>
        <dbReference type="SAM" id="SignalP"/>
    </source>
</evidence>
<accession>A0A1D3D8P8</accession>
<feature type="signal peptide" evidence="2">
    <location>
        <begin position="1"/>
        <end position="20"/>
    </location>
</feature>
<feature type="chain" id="PRO_5008914248" evidence="2">
    <location>
        <begin position="21"/>
        <end position="760"/>
    </location>
</feature>